<keyword evidence="3" id="KW-1185">Reference proteome</keyword>
<protein>
    <submittedName>
        <fullName evidence="2">Uncharacterized protein</fullName>
    </submittedName>
</protein>
<feature type="region of interest" description="Disordered" evidence="1">
    <location>
        <begin position="39"/>
        <end position="64"/>
    </location>
</feature>
<evidence type="ECO:0000313" key="2">
    <source>
        <dbReference type="EMBL" id="MCP9270864.1"/>
    </source>
</evidence>
<gene>
    <name evidence="2" type="ORF">NM203_01550</name>
</gene>
<accession>A0ABT1LVD1</accession>
<dbReference type="EMBL" id="JANDBD010000001">
    <property type="protein sequence ID" value="MCP9270864.1"/>
    <property type="molecule type" value="Genomic_DNA"/>
</dbReference>
<feature type="compositionally biased region" description="Basic residues" evidence="1">
    <location>
        <begin position="54"/>
        <end position="64"/>
    </location>
</feature>
<comment type="caution">
    <text evidence="2">The sequence shown here is derived from an EMBL/GenBank/DDBJ whole genome shotgun (WGS) entry which is preliminary data.</text>
</comment>
<sequence length="64" mass="6981">MSATEMSCPGGGKAWTVDVSGKAVCPRCKRSFTTLAGRHRTVSNMPKVPEHTRPKSQKVPRQRG</sequence>
<dbReference type="RefSeq" id="WP_255057833.1">
    <property type="nucleotide sequence ID" value="NZ_JANDBD010000001.1"/>
</dbReference>
<dbReference type="Proteomes" id="UP001651690">
    <property type="component" value="Unassembled WGS sequence"/>
</dbReference>
<reference evidence="2 3" key="1">
    <citation type="submission" date="2022-06" db="EMBL/GenBank/DDBJ databases">
        <title>Mycolicibacterium sp. CAU 1645 isolated from seawater.</title>
        <authorList>
            <person name="Kim W."/>
        </authorList>
    </citation>
    <scope>NUCLEOTIDE SEQUENCE [LARGE SCALE GENOMIC DNA]</scope>
    <source>
        <strain evidence="2 3">CAU 1645</strain>
    </source>
</reference>
<name>A0ABT1LVD1_9MYCO</name>
<proteinExistence type="predicted"/>
<evidence type="ECO:0000313" key="3">
    <source>
        <dbReference type="Proteomes" id="UP001651690"/>
    </source>
</evidence>
<organism evidence="2 3">
    <name type="scientific">Mycolicibacterium arenosum</name>
    <dbReference type="NCBI Taxonomy" id="2952157"/>
    <lineage>
        <taxon>Bacteria</taxon>
        <taxon>Bacillati</taxon>
        <taxon>Actinomycetota</taxon>
        <taxon>Actinomycetes</taxon>
        <taxon>Mycobacteriales</taxon>
        <taxon>Mycobacteriaceae</taxon>
        <taxon>Mycolicibacterium</taxon>
    </lineage>
</organism>
<evidence type="ECO:0000256" key="1">
    <source>
        <dbReference type="SAM" id="MobiDB-lite"/>
    </source>
</evidence>